<comment type="caution">
    <text evidence="5">The sequence shown here is derived from an EMBL/GenBank/DDBJ whole genome shotgun (WGS) entry which is preliminary data.</text>
</comment>
<proteinExistence type="inferred from homology"/>
<dbReference type="GO" id="GO:0008757">
    <property type="term" value="F:S-adenosylmethionine-dependent methyltransferase activity"/>
    <property type="evidence" value="ECO:0007669"/>
    <property type="project" value="InterPro"/>
</dbReference>
<dbReference type="InterPro" id="IPR013216">
    <property type="entry name" value="Methyltransf_11"/>
</dbReference>
<keyword evidence="3" id="KW-0808">Transferase</keyword>
<dbReference type="Pfam" id="PF08241">
    <property type="entry name" value="Methyltransf_11"/>
    <property type="match status" value="1"/>
</dbReference>
<dbReference type="SUPFAM" id="SSF53335">
    <property type="entry name" value="S-adenosyl-L-methionine-dependent methyltransferases"/>
    <property type="match status" value="1"/>
</dbReference>
<accession>A0AAV2Q8C8</accession>
<protein>
    <recommendedName>
        <fullName evidence="4">Methyltransferase type 11 domain-containing protein</fullName>
    </recommendedName>
</protein>
<dbReference type="InterPro" id="IPR051052">
    <property type="entry name" value="Diverse_substrate_MTase"/>
</dbReference>
<evidence type="ECO:0000256" key="2">
    <source>
        <dbReference type="ARBA" id="ARBA00022603"/>
    </source>
</evidence>
<comment type="similarity">
    <text evidence="1">Belongs to the methyltransferase superfamily.</text>
</comment>
<evidence type="ECO:0000259" key="4">
    <source>
        <dbReference type="Pfam" id="PF08241"/>
    </source>
</evidence>
<evidence type="ECO:0000313" key="5">
    <source>
        <dbReference type="EMBL" id="CAL4071310.1"/>
    </source>
</evidence>
<dbReference type="CDD" id="cd02440">
    <property type="entry name" value="AdoMet_MTases"/>
    <property type="match status" value="1"/>
</dbReference>
<organism evidence="5 6">
    <name type="scientific">Meganyctiphanes norvegica</name>
    <name type="common">Northern krill</name>
    <name type="synonym">Thysanopoda norvegica</name>
    <dbReference type="NCBI Taxonomy" id="48144"/>
    <lineage>
        <taxon>Eukaryota</taxon>
        <taxon>Metazoa</taxon>
        <taxon>Ecdysozoa</taxon>
        <taxon>Arthropoda</taxon>
        <taxon>Crustacea</taxon>
        <taxon>Multicrustacea</taxon>
        <taxon>Malacostraca</taxon>
        <taxon>Eumalacostraca</taxon>
        <taxon>Eucarida</taxon>
        <taxon>Euphausiacea</taxon>
        <taxon>Euphausiidae</taxon>
        <taxon>Meganyctiphanes</taxon>
    </lineage>
</organism>
<sequence>MAYRHFEGVQHAALYAKFRPSPPTSMITTMTSYLKEKNSEKTLDVAVDVGCGSGQSTQILSPSFKSVFGLDISKSQIDEANKMETLKNIQYKVSGAEQLSFADSSVTVVTAGQAAHWFDLPKFYKEVERILVPGGILAMYGYIFPKPQYGDKTDQLSSLINEV</sequence>
<dbReference type="GO" id="GO:0032259">
    <property type="term" value="P:methylation"/>
    <property type="evidence" value="ECO:0007669"/>
    <property type="project" value="UniProtKB-KW"/>
</dbReference>
<evidence type="ECO:0000313" key="6">
    <source>
        <dbReference type="Proteomes" id="UP001497623"/>
    </source>
</evidence>
<dbReference type="PANTHER" id="PTHR44942:SF4">
    <property type="entry name" value="METHYLTRANSFERASE TYPE 11 DOMAIN-CONTAINING PROTEIN"/>
    <property type="match status" value="1"/>
</dbReference>
<feature type="non-terminal residue" evidence="5">
    <location>
        <position position="163"/>
    </location>
</feature>
<feature type="domain" description="Methyltransferase type 11" evidence="4">
    <location>
        <begin position="47"/>
        <end position="138"/>
    </location>
</feature>
<gene>
    <name evidence="5" type="ORF">MNOR_LOCUS8500</name>
</gene>
<reference evidence="5 6" key="1">
    <citation type="submission" date="2024-05" db="EMBL/GenBank/DDBJ databases">
        <authorList>
            <person name="Wallberg A."/>
        </authorList>
    </citation>
    <scope>NUCLEOTIDE SEQUENCE [LARGE SCALE GENOMIC DNA]</scope>
</reference>
<keyword evidence="6" id="KW-1185">Reference proteome</keyword>
<keyword evidence="2" id="KW-0489">Methyltransferase</keyword>
<evidence type="ECO:0000256" key="1">
    <source>
        <dbReference type="ARBA" id="ARBA00008361"/>
    </source>
</evidence>
<name>A0AAV2Q8C8_MEGNR</name>
<dbReference type="PANTHER" id="PTHR44942">
    <property type="entry name" value="METHYLTRANSF_11 DOMAIN-CONTAINING PROTEIN"/>
    <property type="match status" value="1"/>
</dbReference>
<dbReference type="Gene3D" id="3.40.50.150">
    <property type="entry name" value="Vaccinia Virus protein VP39"/>
    <property type="match status" value="1"/>
</dbReference>
<dbReference type="EMBL" id="CAXKWB010003971">
    <property type="protein sequence ID" value="CAL4071310.1"/>
    <property type="molecule type" value="Genomic_DNA"/>
</dbReference>
<evidence type="ECO:0000256" key="3">
    <source>
        <dbReference type="ARBA" id="ARBA00022679"/>
    </source>
</evidence>
<dbReference type="AlphaFoldDB" id="A0AAV2Q8C8"/>
<dbReference type="Proteomes" id="UP001497623">
    <property type="component" value="Unassembled WGS sequence"/>
</dbReference>
<dbReference type="InterPro" id="IPR029063">
    <property type="entry name" value="SAM-dependent_MTases_sf"/>
</dbReference>